<reference evidence="2" key="1">
    <citation type="submission" date="2020-11" db="EMBL/GenBank/DDBJ databases">
        <title>Isolation and identification of active actinomycetes.</title>
        <authorList>
            <person name="Sun X."/>
        </authorList>
    </citation>
    <scope>NUCLEOTIDE SEQUENCE</scope>
    <source>
        <strain evidence="2">NEAU-A11</strain>
    </source>
</reference>
<accession>A0A931FYA1</accession>
<keyword evidence="3" id="KW-1185">Reference proteome</keyword>
<evidence type="ECO:0000313" key="2">
    <source>
        <dbReference type="EMBL" id="MBG0563562.1"/>
    </source>
</evidence>
<evidence type="ECO:0000256" key="1">
    <source>
        <dbReference type="SAM" id="Phobius"/>
    </source>
</evidence>
<organism evidence="2 3">
    <name type="scientific">Actinoplanes aureus</name>
    <dbReference type="NCBI Taxonomy" id="2792083"/>
    <lineage>
        <taxon>Bacteria</taxon>
        <taxon>Bacillati</taxon>
        <taxon>Actinomycetota</taxon>
        <taxon>Actinomycetes</taxon>
        <taxon>Micromonosporales</taxon>
        <taxon>Micromonosporaceae</taxon>
        <taxon>Actinoplanes</taxon>
    </lineage>
</organism>
<dbReference type="RefSeq" id="WP_196415348.1">
    <property type="nucleotide sequence ID" value="NZ_JADQTO010000008.1"/>
</dbReference>
<feature type="transmembrane region" description="Helical" evidence="1">
    <location>
        <begin position="39"/>
        <end position="59"/>
    </location>
</feature>
<sequence>MQNLYDGLERIAGPVNEPTTDQIEADLYRGRRALRRRRVTQSAAGSVFAVAAIAAAFTFTTAGSPASVTPAQPQAIAPATVPARPSATTGDAAPKIELKSYTGKQPKGFILDKVPAGWEVQGVTEAVLTLAPIGIADQEVNSFEGKVAVMLQSVDDTATPKGEVVKVGKDRGVLKKAEDQTDGWTLFVDRKSGPRLQVQVWDGLGWTGEQVVEFAAGITVTKDAQPGHG</sequence>
<dbReference type="AlphaFoldDB" id="A0A931FYA1"/>
<proteinExistence type="predicted"/>
<gene>
    <name evidence="2" type="ORF">I4J89_19120</name>
</gene>
<comment type="caution">
    <text evidence="2">The sequence shown here is derived from an EMBL/GenBank/DDBJ whole genome shotgun (WGS) entry which is preliminary data.</text>
</comment>
<dbReference type="EMBL" id="JADQTO010000008">
    <property type="protein sequence ID" value="MBG0563562.1"/>
    <property type="molecule type" value="Genomic_DNA"/>
</dbReference>
<keyword evidence="1" id="KW-0472">Membrane</keyword>
<protein>
    <submittedName>
        <fullName evidence="2">Uncharacterized protein</fullName>
    </submittedName>
</protein>
<dbReference type="Proteomes" id="UP000598146">
    <property type="component" value="Unassembled WGS sequence"/>
</dbReference>
<keyword evidence="1" id="KW-1133">Transmembrane helix</keyword>
<evidence type="ECO:0000313" key="3">
    <source>
        <dbReference type="Proteomes" id="UP000598146"/>
    </source>
</evidence>
<keyword evidence="1" id="KW-0812">Transmembrane</keyword>
<name>A0A931FYA1_9ACTN</name>